<reference evidence="2" key="2">
    <citation type="submission" date="2020-11" db="EMBL/GenBank/DDBJ databases">
        <authorList>
            <consortium name="DOE Joint Genome Institute"/>
            <person name="Kuo A."/>
            <person name="Miyauchi S."/>
            <person name="Kiss E."/>
            <person name="Drula E."/>
            <person name="Kohler A."/>
            <person name="Sanchez-Garcia M."/>
            <person name="Andreopoulos B."/>
            <person name="Barry K.W."/>
            <person name="Bonito G."/>
            <person name="Buee M."/>
            <person name="Carver A."/>
            <person name="Chen C."/>
            <person name="Cichocki N."/>
            <person name="Clum A."/>
            <person name="Culley D."/>
            <person name="Crous P.W."/>
            <person name="Fauchery L."/>
            <person name="Girlanda M."/>
            <person name="Hayes R."/>
            <person name="Keri Z."/>
            <person name="Labutti K."/>
            <person name="Lipzen A."/>
            <person name="Lombard V."/>
            <person name="Magnuson J."/>
            <person name="Maillard F."/>
            <person name="Morin E."/>
            <person name="Murat C."/>
            <person name="Nolan M."/>
            <person name="Ohm R."/>
            <person name="Pangilinan J."/>
            <person name="Pereira M."/>
            <person name="Perotto S."/>
            <person name="Peter M."/>
            <person name="Riley R."/>
            <person name="Sitrit Y."/>
            <person name="Stielow B."/>
            <person name="Szollosi G."/>
            <person name="Zifcakova L."/>
            <person name="Stursova M."/>
            <person name="Spatafora J.W."/>
            <person name="Tedersoo L."/>
            <person name="Vaario L.-M."/>
            <person name="Yamada A."/>
            <person name="Yan M."/>
            <person name="Wang P."/>
            <person name="Xu J."/>
            <person name="Bruns T."/>
            <person name="Baldrian P."/>
            <person name="Vilgalys R."/>
            <person name="Henrissat B."/>
            <person name="Grigoriev I.V."/>
            <person name="Hibbett D."/>
            <person name="Nagy L.G."/>
            <person name="Martin F.M."/>
        </authorList>
    </citation>
    <scope>NUCLEOTIDE SEQUENCE</scope>
    <source>
        <strain evidence="2">UH-Tt-Lm1</strain>
    </source>
</reference>
<feature type="compositionally biased region" description="Polar residues" evidence="1">
    <location>
        <begin position="188"/>
        <end position="199"/>
    </location>
</feature>
<keyword evidence="3" id="KW-1185">Reference proteome</keyword>
<feature type="compositionally biased region" description="Basic and acidic residues" evidence="1">
    <location>
        <begin position="254"/>
        <end position="272"/>
    </location>
</feature>
<organism evidence="2 3">
    <name type="scientific">Thelephora terrestris</name>
    <dbReference type="NCBI Taxonomy" id="56493"/>
    <lineage>
        <taxon>Eukaryota</taxon>
        <taxon>Fungi</taxon>
        <taxon>Dikarya</taxon>
        <taxon>Basidiomycota</taxon>
        <taxon>Agaricomycotina</taxon>
        <taxon>Agaricomycetes</taxon>
        <taxon>Thelephorales</taxon>
        <taxon>Thelephoraceae</taxon>
        <taxon>Thelephora</taxon>
    </lineage>
</organism>
<dbReference type="EMBL" id="WIUZ02000003">
    <property type="protein sequence ID" value="KAF9789850.1"/>
    <property type="molecule type" value="Genomic_DNA"/>
</dbReference>
<evidence type="ECO:0000313" key="2">
    <source>
        <dbReference type="EMBL" id="KAF9789850.1"/>
    </source>
</evidence>
<reference evidence="2" key="1">
    <citation type="journal article" date="2020" name="Nat. Commun.">
        <title>Large-scale genome sequencing of mycorrhizal fungi provides insights into the early evolution of symbiotic traits.</title>
        <authorList>
            <person name="Miyauchi S."/>
            <person name="Kiss E."/>
            <person name="Kuo A."/>
            <person name="Drula E."/>
            <person name="Kohler A."/>
            <person name="Sanchez-Garcia M."/>
            <person name="Morin E."/>
            <person name="Andreopoulos B."/>
            <person name="Barry K.W."/>
            <person name="Bonito G."/>
            <person name="Buee M."/>
            <person name="Carver A."/>
            <person name="Chen C."/>
            <person name="Cichocki N."/>
            <person name="Clum A."/>
            <person name="Culley D."/>
            <person name="Crous P.W."/>
            <person name="Fauchery L."/>
            <person name="Girlanda M."/>
            <person name="Hayes R.D."/>
            <person name="Keri Z."/>
            <person name="LaButti K."/>
            <person name="Lipzen A."/>
            <person name="Lombard V."/>
            <person name="Magnuson J."/>
            <person name="Maillard F."/>
            <person name="Murat C."/>
            <person name="Nolan M."/>
            <person name="Ohm R.A."/>
            <person name="Pangilinan J."/>
            <person name="Pereira M.F."/>
            <person name="Perotto S."/>
            <person name="Peter M."/>
            <person name="Pfister S."/>
            <person name="Riley R."/>
            <person name="Sitrit Y."/>
            <person name="Stielow J.B."/>
            <person name="Szollosi G."/>
            <person name="Zifcakova L."/>
            <person name="Stursova M."/>
            <person name="Spatafora J.W."/>
            <person name="Tedersoo L."/>
            <person name="Vaario L.M."/>
            <person name="Yamada A."/>
            <person name="Yan M."/>
            <person name="Wang P."/>
            <person name="Xu J."/>
            <person name="Bruns T."/>
            <person name="Baldrian P."/>
            <person name="Vilgalys R."/>
            <person name="Dunand C."/>
            <person name="Henrissat B."/>
            <person name="Grigoriev I.V."/>
            <person name="Hibbett D."/>
            <person name="Nagy L.G."/>
            <person name="Martin F.M."/>
        </authorList>
    </citation>
    <scope>NUCLEOTIDE SEQUENCE</scope>
    <source>
        <strain evidence="2">UH-Tt-Lm1</strain>
    </source>
</reference>
<protein>
    <submittedName>
        <fullName evidence="2">Uncharacterized protein</fullName>
    </submittedName>
</protein>
<proteinExistence type="predicted"/>
<feature type="compositionally biased region" description="Polar residues" evidence="1">
    <location>
        <begin position="166"/>
        <end position="180"/>
    </location>
</feature>
<evidence type="ECO:0000256" key="1">
    <source>
        <dbReference type="SAM" id="MobiDB-lite"/>
    </source>
</evidence>
<accession>A0A9P6HN27</accession>
<gene>
    <name evidence="2" type="ORF">BJ322DRAFT_1105702</name>
</gene>
<comment type="caution">
    <text evidence="2">The sequence shown here is derived from an EMBL/GenBank/DDBJ whole genome shotgun (WGS) entry which is preliminary data.</text>
</comment>
<sequence length="272" mass="29677">MSSSSKWTPPAAASDPIILAAMIQSAKAVKIPDDEKHPDWARPTIKALVSAQGRPEAFEPVWATVLSFWRLKGLEERLEEDKELQDPWAMHALAWLAHHRDVCRSFGLPPLQLIVDWADAAESIGWLTPGSTPFGKDEEEAPAPVISRQSTLRPVGNAGEAATPAMSRQPSIQAIGNTGDNFPPVTSRELSLQATPQTSEWDEDFEMEDTPRRSVGSSQSTKGGKSTLIPYIAVLPRPTATQRRLPAVESSVGSKRDLPSSPNKEELTSKRS</sequence>
<name>A0A9P6HN27_9AGAM</name>
<dbReference type="Proteomes" id="UP000736335">
    <property type="component" value="Unassembled WGS sequence"/>
</dbReference>
<evidence type="ECO:0000313" key="3">
    <source>
        <dbReference type="Proteomes" id="UP000736335"/>
    </source>
</evidence>
<feature type="region of interest" description="Disordered" evidence="1">
    <location>
        <begin position="153"/>
        <end position="272"/>
    </location>
</feature>
<feature type="compositionally biased region" description="Low complexity" evidence="1">
    <location>
        <begin position="214"/>
        <end position="227"/>
    </location>
</feature>
<dbReference type="AlphaFoldDB" id="A0A9P6HN27"/>